<name>A0A9Q3JPG5_9BASI</name>
<reference evidence="1" key="1">
    <citation type="submission" date="2021-03" db="EMBL/GenBank/DDBJ databases">
        <title>Draft genome sequence of rust myrtle Austropuccinia psidii MF-1, a brazilian biotype.</title>
        <authorList>
            <person name="Quecine M.C."/>
            <person name="Pachon D.M.R."/>
            <person name="Bonatelli M.L."/>
            <person name="Correr F.H."/>
            <person name="Franceschini L.M."/>
            <person name="Leite T.F."/>
            <person name="Margarido G.R.A."/>
            <person name="Almeida C.A."/>
            <person name="Ferrarezi J.A."/>
            <person name="Labate C.A."/>
        </authorList>
    </citation>
    <scope>NUCLEOTIDE SEQUENCE</scope>
    <source>
        <strain evidence="1">MF-1</strain>
    </source>
</reference>
<accession>A0A9Q3JPG5</accession>
<dbReference type="AlphaFoldDB" id="A0A9Q3JPG5"/>
<keyword evidence="2" id="KW-1185">Reference proteome</keyword>
<proteinExistence type="predicted"/>
<sequence length="117" mass="13463">MNFKSVGIRVGKPPIVIDISNELLAKIIISKLSEGYNNLKRMIYEMRPLETAKVVSKIDDYIRYSYSTTKGSDERQQVKSESAFKVQNYSYCSNGIHNPTTKHSIEDCRQLKRNTNQ</sequence>
<dbReference type="Proteomes" id="UP000765509">
    <property type="component" value="Unassembled WGS sequence"/>
</dbReference>
<organism evidence="1 2">
    <name type="scientific">Austropuccinia psidii MF-1</name>
    <dbReference type="NCBI Taxonomy" id="1389203"/>
    <lineage>
        <taxon>Eukaryota</taxon>
        <taxon>Fungi</taxon>
        <taxon>Dikarya</taxon>
        <taxon>Basidiomycota</taxon>
        <taxon>Pucciniomycotina</taxon>
        <taxon>Pucciniomycetes</taxon>
        <taxon>Pucciniales</taxon>
        <taxon>Sphaerophragmiaceae</taxon>
        <taxon>Austropuccinia</taxon>
    </lineage>
</organism>
<evidence type="ECO:0000313" key="2">
    <source>
        <dbReference type="Proteomes" id="UP000765509"/>
    </source>
</evidence>
<protein>
    <submittedName>
        <fullName evidence="1">Uncharacterized protein</fullName>
    </submittedName>
</protein>
<dbReference type="OrthoDB" id="2504515at2759"/>
<evidence type="ECO:0000313" key="1">
    <source>
        <dbReference type="EMBL" id="MBW0566217.1"/>
    </source>
</evidence>
<comment type="caution">
    <text evidence="1">The sequence shown here is derived from an EMBL/GenBank/DDBJ whole genome shotgun (WGS) entry which is preliminary data.</text>
</comment>
<gene>
    <name evidence="1" type="ORF">O181_105932</name>
</gene>
<dbReference type="EMBL" id="AVOT02078760">
    <property type="protein sequence ID" value="MBW0566217.1"/>
    <property type="molecule type" value="Genomic_DNA"/>
</dbReference>